<dbReference type="SUPFAM" id="SSF55008">
    <property type="entry name" value="HMA, heavy metal-associated domain"/>
    <property type="match status" value="1"/>
</dbReference>
<evidence type="ECO:0000313" key="4">
    <source>
        <dbReference type="Proteomes" id="UP000796880"/>
    </source>
</evidence>
<keyword evidence="1" id="KW-0479">Metal-binding</keyword>
<dbReference type="Proteomes" id="UP000796880">
    <property type="component" value="Unassembled WGS sequence"/>
</dbReference>
<dbReference type="Pfam" id="PF00403">
    <property type="entry name" value="HMA"/>
    <property type="match status" value="1"/>
</dbReference>
<dbReference type="InterPro" id="IPR006121">
    <property type="entry name" value="HMA_dom"/>
</dbReference>
<organism evidence="3 4">
    <name type="scientific">Rhamnella rubrinervis</name>
    <dbReference type="NCBI Taxonomy" id="2594499"/>
    <lineage>
        <taxon>Eukaryota</taxon>
        <taxon>Viridiplantae</taxon>
        <taxon>Streptophyta</taxon>
        <taxon>Embryophyta</taxon>
        <taxon>Tracheophyta</taxon>
        <taxon>Spermatophyta</taxon>
        <taxon>Magnoliopsida</taxon>
        <taxon>eudicotyledons</taxon>
        <taxon>Gunneridae</taxon>
        <taxon>Pentapetalae</taxon>
        <taxon>rosids</taxon>
        <taxon>fabids</taxon>
        <taxon>Rosales</taxon>
        <taxon>Rhamnaceae</taxon>
        <taxon>rhamnoid group</taxon>
        <taxon>Rhamneae</taxon>
        <taxon>Rhamnella</taxon>
    </lineage>
</organism>
<dbReference type="PANTHER" id="PTHR22814:SF312">
    <property type="entry name" value="HEAVY METAL-ASSOCIATED ISOPRENYLATED PLANT PROTEIN 29"/>
    <property type="match status" value="1"/>
</dbReference>
<dbReference type="InterPro" id="IPR036163">
    <property type="entry name" value="HMA_dom_sf"/>
</dbReference>
<dbReference type="PANTHER" id="PTHR22814">
    <property type="entry name" value="COPPER TRANSPORT PROTEIN ATOX1-RELATED"/>
    <property type="match status" value="1"/>
</dbReference>
<name>A0A8K0HHC8_9ROSA</name>
<reference evidence="3" key="1">
    <citation type="submission" date="2020-03" db="EMBL/GenBank/DDBJ databases">
        <title>A high-quality chromosome-level genome assembly of a woody plant with both climbing and erect habits, Rhamnella rubrinervis.</title>
        <authorList>
            <person name="Lu Z."/>
            <person name="Yang Y."/>
            <person name="Zhu X."/>
            <person name="Sun Y."/>
        </authorList>
    </citation>
    <scope>NUCLEOTIDE SEQUENCE</scope>
    <source>
        <strain evidence="3">BYM</strain>
        <tissue evidence="3">Leaf</tissue>
    </source>
</reference>
<dbReference type="PROSITE" id="PS50846">
    <property type="entry name" value="HMA_2"/>
    <property type="match status" value="1"/>
</dbReference>
<accession>A0A8K0HHC8</accession>
<sequence>MLVHMDCTGCETKIKKALRKLEGVDDVDVNMNMQKVTVMGWAKEKKVLKTVRKTGRKAELWPYSYTPEYHHNLKLQYNNNTQQSSSISLSNYYQNGFNYITNDNGYEYNYDQQVQPPYSTTFPFEYEYNYDQQVQPPYSTTFPFEYDQARSMFSDENPHACSIM</sequence>
<protein>
    <recommendedName>
        <fullName evidence="2">HMA domain-containing protein</fullName>
    </recommendedName>
</protein>
<proteinExistence type="predicted"/>
<evidence type="ECO:0000313" key="3">
    <source>
        <dbReference type="EMBL" id="KAF3452103.1"/>
    </source>
</evidence>
<dbReference type="CDD" id="cd00371">
    <property type="entry name" value="HMA"/>
    <property type="match status" value="1"/>
</dbReference>
<dbReference type="OrthoDB" id="689350at2759"/>
<dbReference type="EMBL" id="VOIH02000003">
    <property type="protein sequence ID" value="KAF3452103.1"/>
    <property type="molecule type" value="Genomic_DNA"/>
</dbReference>
<evidence type="ECO:0000259" key="2">
    <source>
        <dbReference type="PROSITE" id="PS50846"/>
    </source>
</evidence>
<gene>
    <name evidence="3" type="ORF">FNV43_RR08200</name>
</gene>
<evidence type="ECO:0000256" key="1">
    <source>
        <dbReference type="ARBA" id="ARBA00022723"/>
    </source>
</evidence>
<feature type="domain" description="HMA" evidence="2">
    <location>
        <begin position="1"/>
        <end position="59"/>
    </location>
</feature>
<dbReference type="AlphaFoldDB" id="A0A8K0HHC8"/>
<keyword evidence="4" id="KW-1185">Reference proteome</keyword>
<dbReference type="GO" id="GO:0046872">
    <property type="term" value="F:metal ion binding"/>
    <property type="evidence" value="ECO:0007669"/>
    <property type="project" value="UniProtKB-KW"/>
</dbReference>
<comment type="caution">
    <text evidence="3">The sequence shown here is derived from an EMBL/GenBank/DDBJ whole genome shotgun (WGS) entry which is preliminary data.</text>
</comment>
<dbReference type="Gene3D" id="3.30.70.100">
    <property type="match status" value="1"/>
</dbReference>